<sequence length="225" mass="26185">MERFERMNNIYRLFVATAVSAIAALVLDRLQQIFRQRSVLWIVVLALVAVVLFFLNQVFEGLLEHSLAFRRLVAGNEFIEGYWFDISVDKTHRAVHHGSFITIWWESGRFVINGIEFDPNGNRICTFRSTSSAYLDRVLTFSYESHTETYNLAIETGIDQLQFDNPPQSYSGFYFDYTKTVDFRVQGSRIDQSVLEEQKHFRDVAAKQTFIMARIAETQQRLDAI</sequence>
<evidence type="ECO:0008006" key="4">
    <source>
        <dbReference type="Google" id="ProtNLM"/>
    </source>
</evidence>
<dbReference type="EMBL" id="QVQT01000002">
    <property type="protein sequence ID" value="RFU17582.1"/>
    <property type="molecule type" value="Genomic_DNA"/>
</dbReference>
<dbReference type="Proteomes" id="UP000264702">
    <property type="component" value="Unassembled WGS sequence"/>
</dbReference>
<comment type="caution">
    <text evidence="2">The sequence shown here is derived from an EMBL/GenBank/DDBJ whole genome shotgun (WGS) entry which is preliminary data.</text>
</comment>
<proteinExistence type="predicted"/>
<accession>A0A372IRM9</accession>
<evidence type="ECO:0000313" key="3">
    <source>
        <dbReference type="Proteomes" id="UP000264702"/>
    </source>
</evidence>
<protein>
    <recommendedName>
        <fullName evidence="4">SMODS-associating 2TM beta-strand rich effector domain-containing protein</fullName>
    </recommendedName>
</protein>
<keyword evidence="1" id="KW-0472">Membrane</keyword>
<dbReference type="RefSeq" id="WP_117298331.1">
    <property type="nucleotide sequence ID" value="NZ_QVQT02000002.1"/>
</dbReference>
<organism evidence="2 3">
    <name type="scientific">Paracidobacterium acidisoli</name>
    <dbReference type="NCBI Taxonomy" id="2303751"/>
    <lineage>
        <taxon>Bacteria</taxon>
        <taxon>Pseudomonadati</taxon>
        <taxon>Acidobacteriota</taxon>
        <taxon>Terriglobia</taxon>
        <taxon>Terriglobales</taxon>
        <taxon>Acidobacteriaceae</taxon>
        <taxon>Paracidobacterium</taxon>
    </lineage>
</organism>
<feature type="transmembrane region" description="Helical" evidence="1">
    <location>
        <begin position="39"/>
        <end position="63"/>
    </location>
</feature>
<keyword evidence="1" id="KW-0812">Transmembrane</keyword>
<gene>
    <name evidence="2" type="ORF">D0Y96_05445</name>
</gene>
<keyword evidence="3" id="KW-1185">Reference proteome</keyword>
<name>A0A372IRM9_9BACT</name>
<dbReference type="AlphaFoldDB" id="A0A372IRM9"/>
<evidence type="ECO:0000313" key="2">
    <source>
        <dbReference type="EMBL" id="RFU17582.1"/>
    </source>
</evidence>
<feature type="transmembrane region" description="Helical" evidence="1">
    <location>
        <begin position="9"/>
        <end position="27"/>
    </location>
</feature>
<keyword evidence="1" id="KW-1133">Transmembrane helix</keyword>
<evidence type="ECO:0000256" key="1">
    <source>
        <dbReference type="SAM" id="Phobius"/>
    </source>
</evidence>
<reference evidence="2 3" key="1">
    <citation type="submission" date="2018-08" db="EMBL/GenBank/DDBJ databases">
        <title>Acidipila sp. 4G-K13, an acidobacterium isolated from forest soil.</title>
        <authorList>
            <person name="Gao Z.-H."/>
            <person name="Qiu L.-H."/>
        </authorList>
    </citation>
    <scope>NUCLEOTIDE SEQUENCE [LARGE SCALE GENOMIC DNA]</scope>
    <source>
        <strain evidence="2 3">4G-K13</strain>
    </source>
</reference>